<gene>
    <name evidence="3" type="ORF">MGAL_10B054752</name>
</gene>
<dbReference type="PANTHER" id="PTHR25462:SF296">
    <property type="entry name" value="MEIOTIC P26, ISOFORM F"/>
    <property type="match status" value="1"/>
</dbReference>
<keyword evidence="1" id="KW-0862">Zinc</keyword>
<organism evidence="3 4">
    <name type="scientific">Mytilus galloprovincialis</name>
    <name type="common">Mediterranean mussel</name>
    <dbReference type="NCBI Taxonomy" id="29158"/>
    <lineage>
        <taxon>Eukaryota</taxon>
        <taxon>Metazoa</taxon>
        <taxon>Spiralia</taxon>
        <taxon>Lophotrochozoa</taxon>
        <taxon>Mollusca</taxon>
        <taxon>Bivalvia</taxon>
        <taxon>Autobranchia</taxon>
        <taxon>Pteriomorphia</taxon>
        <taxon>Mytilida</taxon>
        <taxon>Mytiloidea</taxon>
        <taxon>Mytilidae</taxon>
        <taxon>Mytilinae</taxon>
        <taxon>Mytilus</taxon>
    </lineage>
</organism>
<feature type="non-terminal residue" evidence="3">
    <location>
        <position position="1"/>
    </location>
</feature>
<name>A0A8B6ET44_MYTGA</name>
<dbReference type="PROSITE" id="PS50119">
    <property type="entry name" value="ZF_BBOX"/>
    <property type="match status" value="1"/>
</dbReference>
<keyword evidence="1" id="KW-0863">Zinc-finger</keyword>
<evidence type="ECO:0000256" key="1">
    <source>
        <dbReference type="PROSITE-ProRule" id="PRU00024"/>
    </source>
</evidence>
<reference evidence="3" key="1">
    <citation type="submission" date="2018-11" db="EMBL/GenBank/DDBJ databases">
        <authorList>
            <person name="Alioto T."/>
            <person name="Alioto T."/>
        </authorList>
    </citation>
    <scope>NUCLEOTIDE SEQUENCE</scope>
</reference>
<evidence type="ECO:0000313" key="4">
    <source>
        <dbReference type="Proteomes" id="UP000596742"/>
    </source>
</evidence>
<dbReference type="InterPro" id="IPR047153">
    <property type="entry name" value="TRIM45/56/19-like"/>
</dbReference>
<dbReference type="PANTHER" id="PTHR25462">
    <property type="entry name" value="BONUS, ISOFORM C-RELATED"/>
    <property type="match status" value="1"/>
</dbReference>
<proteinExistence type="predicted"/>
<dbReference type="EMBL" id="UYJE01005610">
    <property type="protein sequence ID" value="VDI38661.1"/>
    <property type="molecule type" value="Genomic_DNA"/>
</dbReference>
<dbReference type="InterPro" id="IPR000315">
    <property type="entry name" value="Znf_B-box"/>
</dbReference>
<comment type="caution">
    <text evidence="3">The sequence shown here is derived from an EMBL/GenBank/DDBJ whole genome shotgun (WGS) entry which is preliminary data.</text>
</comment>
<dbReference type="Proteomes" id="UP000596742">
    <property type="component" value="Unassembled WGS sequence"/>
</dbReference>
<accession>A0A8B6ET44</accession>
<dbReference type="GO" id="GO:0008270">
    <property type="term" value="F:zinc ion binding"/>
    <property type="evidence" value="ECO:0007669"/>
    <property type="project" value="UniProtKB-KW"/>
</dbReference>
<evidence type="ECO:0000259" key="2">
    <source>
        <dbReference type="PROSITE" id="PS50119"/>
    </source>
</evidence>
<evidence type="ECO:0000313" key="3">
    <source>
        <dbReference type="EMBL" id="VDI38661.1"/>
    </source>
</evidence>
<feature type="domain" description="B box-type" evidence="2">
    <location>
        <begin position="3"/>
        <end position="49"/>
    </location>
</feature>
<keyword evidence="4" id="KW-1185">Reference proteome</keyword>
<protein>
    <recommendedName>
        <fullName evidence="2">B box-type domain-containing protein</fullName>
    </recommendedName>
</protein>
<dbReference type="AlphaFoldDB" id="A0A8B6ET44"/>
<sequence>VTKHCYSCSAHEGQKAITAMYRCLECGYYVCTKCNGIHRALSDHTSVEIDRLPKNLNLLIFCSKHKQQKLDYCCVDHDELCCLECKQVYHSKCVKTEHIDVLAKDCKDSKSFIDYRNQLDFCSNALTNTKVLVKDNIESIGRDSEQIKNTIGSSRDNKTVEAEYELQLKEHLKRMTQECLSTLQKHISDAEEMEANTENLDRLFDFYGKTGSQKVLFRFIQSTKSDLSDTYKQTRALNENFQRLYIHYRVQEDEISAVGGRIEVSKKKYPR</sequence>
<dbReference type="Gene3D" id="3.30.160.60">
    <property type="entry name" value="Classic Zinc Finger"/>
    <property type="match status" value="1"/>
</dbReference>
<keyword evidence="1" id="KW-0479">Metal-binding</keyword>